<keyword evidence="3" id="KW-1185">Reference proteome</keyword>
<dbReference type="RefSeq" id="WP_061007241.1">
    <property type="nucleotide sequence ID" value="NZ_AP022578.1"/>
</dbReference>
<evidence type="ECO:0000313" key="2">
    <source>
        <dbReference type="EMBL" id="BBX88095.1"/>
    </source>
</evidence>
<reference evidence="2 3" key="1">
    <citation type="journal article" date="2019" name="Emerg. Microbes Infect.">
        <title>Comprehensive subspecies identification of 175 nontuberculous mycobacteria species based on 7547 genomic profiles.</title>
        <authorList>
            <person name="Matsumoto Y."/>
            <person name="Kinjo T."/>
            <person name="Motooka D."/>
            <person name="Nabeya D."/>
            <person name="Jung N."/>
            <person name="Uechi K."/>
            <person name="Horii T."/>
            <person name="Iida T."/>
            <person name="Fujita J."/>
            <person name="Nakamura S."/>
        </authorList>
    </citation>
    <scope>NUCLEOTIDE SEQUENCE [LARGE SCALE GENOMIC DNA]</scope>
    <source>
        <strain evidence="2 3">JCM 15296</strain>
        <plasmid evidence="2">pJCM15296</plasmid>
    </source>
</reference>
<geneLocation type="plasmid" evidence="2 3">
    <name>pJCM15296</name>
</geneLocation>
<sequence>MNAAGRLAAYGAGLVVAFGGAFAVSNAVVPGSAVHAWQQESQAPGHGTHRPDAAAPELPGLSLSQNGYLLSEVSAPGAVDVDGVLRFRIHTASGTPLTTFATTHDRDLHLIVVRADGSQFRHVHPTLDAATGTWSIPWRWRAAGTYRVFTDFQPADAPAAPKLTLTRSVEVAGAFTPVDPGIARTVDQVAGYTVTLAGDLVAGATRNLAATVSRNGTPVTNLQPYLGAFGHLVALRGGDLAYLHVHPEGSEPTPGQTGGPTISFAAEAPTPGKYLLYLDFQIDGTVRTATFVVDAQSGDGSQPAGGQRDDSHAGTH</sequence>
<dbReference type="EMBL" id="AP022578">
    <property type="protein sequence ID" value="BBX88095.1"/>
    <property type="molecule type" value="Genomic_DNA"/>
</dbReference>
<gene>
    <name evidence="2" type="ORF">MAUB_62960</name>
</gene>
<evidence type="ECO:0000256" key="1">
    <source>
        <dbReference type="SAM" id="MobiDB-lite"/>
    </source>
</evidence>
<feature type="region of interest" description="Disordered" evidence="1">
    <location>
        <begin position="296"/>
        <end position="316"/>
    </location>
</feature>
<name>A0ABM7IMQ6_9MYCO</name>
<organism evidence="2 3">
    <name type="scientific">Mycolicibacterium aubagnense</name>
    <dbReference type="NCBI Taxonomy" id="319707"/>
    <lineage>
        <taxon>Bacteria</taxon>
        <taxon>Bacillati</taxon>
        <taxon>Actinomycetota</taxon>
        <taxon>Actinomycetes</taxon>
        <taxon>Mycobacteriales</taxon>
        <taxon>Mycobacteriaceae</taxon>
        <taxon>Mycolicibacterium</taxon>
    </lineage>
</organism>
<accession>A0ABM7IMQ6</accession>
<evidence type="ECO:0000313" key="3">
    <source>
        <dbReference type="Proteomes" id="UP000465609"/>
    </source>
</evidence>
<proteinExistence type="predicted"/>
<dbReference type="Proteomes" id="UP000465609">
    <property type="component" value="Plasmid pJCM15296"/>
</dbReference>
<protein>
    <recommendedName>
        <fullName evidence="4">Heavy metal-binding domain-containing protein</fullName>
    </recommendedName>
</protein>
<keyword evidence="2" id="KW-0614">Plasmid</keyword>
<feature type="compositionally biased region" description="Basic and acidic residues" evidence="1">
    <location>
        <begin position="307"/>
        <end position="316"/>
    </location>
</feature>
<evidence type="ECO:0008006" key="4">
    <source>
        <dbReference type="Google" id="ProtNLM"/>
    </source>
</evidence>